<evidence type="ECO:0000256" key="3">
    <source>
        <dbReference type="ARBA" id="ARBA00023054"/>
    </source>
</evidence>
<dbReference type="PANTHER" id="PTHR14577">
    <property type="entry name" value="NUCLEOLAR PROTEIN 12"/>
    <property type="match status" value="1"/>
</dbReference>
<evidence type="ECO:0000313" key="6">
    <source>
        <dbReference type="EMBL" id="CAL1707443.1"/>
    </source>
</evidence>
<evidence type="ECO:0000256" key="2">
    <source>
        <dbReference type="ARBA" id="ARBA00007175"/>
    </source>
</evidence>
<reference evidence="7" key="1">
    <citation type="submission" date="2024-04" db="EMBL/GenBank/DDBJ databases">
        <authorList>
            <person name="Shaw F."/>
            <person name="Minotto A."/>
        </authorList>
    </citation>
    <scope>NUCLEOTIDE SEQUENCE [LARGE SCALE GENOMIC DNA]</scope>
</reference>
<evidence type="ECO:0000256" key="5">
    <source>
        <dbReference type="SAM" id="MobiDB-lite"/>
    </source>
</evidence>
<feature type="region of interest" description="Disordered" evidence="5">
    <location>
        <begin position="97"/>
        <end position="238"/>
    </location>
</feature>
<evidence type="ECO:0000256" key="4">
    <source>
        <dbReference type="ARBA" id="ARBA00023242"/>
    </source>
</evidence>
<keyword evidence="4" id="KW-0539">Nucleus</keyword>
<gene>
    <name evidence="6" type="ORF">GFSPODELE1_LOCUS6369</name>
</gene>
<dbReference type="PANTHER" id="PTHR14577:SF0">
    <property type="entry name" value="NUCLEOLAR PROTEIN 12"/>
    <property type="match status" value="1"/>
</dbReference>
<keyword evidence="7" id="KW-1185">Reference proteome</keyword>
<accession>A0ABP1DK67</accession>
<feature type="compositionally biased region" description="Acidic residues" evidence="5">
    <location>
        <begin position="119"/>
        <end position="128"/>
    </location>
</feature>
<evidence type="ECO:0000256" key="1">
    <source>
        <dbReference type="ARBA" id="ARBA00004604"/>
    </source>
</evidence>
<comment type="subcellular location">
    <subcellularLocation>
        <location evidence="1">Nucleus</location>
        <location evidence="1">Nucleolus</location>
    </subcellularLocation>
</comment>
<feature type="compositionally biased region" description="Basic and acidic residues" evidence="5">
    <location>
        <begin position="193"/>
        <end position="210"/>
    </location>
</feature>
<keyword evidence="3" id="KW-0175">Coiled coil</keyword>
<sequence length="238" mass="27112">MSSNLSVLTKSHKIIASKKRARREQIKEVVFDDDARREFLTGFHKRKVEKKENAKKKAQEREKQERLEARREKRKMLAEQAVQNAQEVEKAYGAIIDGEDDSGTALPATRSKGKQKAEIEDEYEDEEQLATVTVVEDFDPEALLHAPVPTSKRTDVDGTDRSSLSRRQPEVKPKSHVTPSVDVKKTHAKVAKKAKDIKYQTKSARNAERTKQRRRKVEKAERAGGKASRKSPKGRSKR</sequence>
<organism evidence="6 7">
    <name type="scientific">Somion occarium</name>
    <dbReference type="NCBI Taxonomy" id="3059160"/>
    <lineage>
        <taxon>Eukaryota</taxon>
        <taxon>Fungi</taxon>
        <taxon>Dikarya</taxon>
        <taxon>Basidiomycota</taxon>
        <taxon>Agaricomycotina</taxon>
        <taxon>Agaricomycetes</taxon>
        <taxon>Polyporales</taxon>
        <taxon>Cerrenaceae</taxon>
        <taxon>Somion</taxon>
    </lineage>
</organism>
<evidence type="ECO:0008006" key="8">
    <source>
        <dbReference type="Google" id="ProtNLM"/>
    </source>
</evidence>
<protein>
    <recommendedName>
        <fullName evidence="8">Nucleolar protein 12</fullName>
    </recommendedName>
</protein>
<evidence type="ECO:0000313" key="7">
    <source>
        <dbReference type="Proteomes" id="UP001497453"/>
    </source>
</evidence>
<dbReference type="Proteomes" id="UP001497453">
    <property type="component" value="Chromosome 4"/>
</dbReference>
<feature type="compositionally biased region" description="Basic residues" evidence="5">
    <location>
        <begin position="227"/>
        <end position="238"/>
    </location>
</feature>
<dbReference type="InterPro" id="IPR019186">
    <property type="entry name" value="Nucleolar_protein_12"/>
</dbReference>
<dbReference type="EMBL" id="OZ037947">
    <property type="protein sequence ID" value="CAL1707443.1"/>
    <property type="molecule type" value="Genomic_DNA"/>
</dbReference>
<feature type="compositionally biased region" description="Basic and acidic residues" evidence="5">
    <location>
        <begin position="49"/>
        <end position="72"/>
    </location>
</feature>
<name>A0ABP1DK67_9APHY</name>
<feature type="region of interest" description="Disordered" evidence="5">
    <location>
        <begin position="48"/>
        <end position="72"/>
    </location>
</feature>
<dbReference type="Pfam" id="PF09805">
    <property type="entry name" value="Nop25"/>
    <property type="match status" value="1"/>
</dbReference>
<proteinExistence type="inferred from homology"/>
<comment type="similarity">
    <text evidence="2">Belongs to the RRP17 family.</text>
</comment>